<reference evidence="2 3" key="1">
    <citation type="submission" date="2024-10" db="EMBL/GenBank/DDBJ databases">
        <title>The Natural Products Discovery Center: Release of the First 8490 Sequenced Strains for Exploring Actinobacteria Biosynthetic Diversity.</title>
        <authorList>
            <person name="Kalkreuter E."/>
            <person name="Kautsar S.A."/>
            <person name="Yang D."/>
            <person name="Bader C.D."/>
            <person name="Teijaro C.N."/>
            <person name="Fluegel L."/>
            <person name="Davis C.M."/>
            <person name="Simpson J.R."/>
            <person name="Lauterbach L."/>
            <person name="Steele A.D."/>
            <person name="Gui C."/>
            <person name="Meng S."/>
            <person name="Li G."/>
            <person name="Viehrig K."/>
            <person name="Ye F."/>
            <person name="Su P."/>
            <person name="Kiefer A.F."/>
            <person name="Nichols A."/>
            <person name="Cepeda A.J."/>
            <person name="Yan W."/>
            <person name="Fan B."/>
            <person name="Jiang Y."/>
            <person name="Adhikari A."/>
            <person name="Zheng C.-J."/>
            <person name="Schuster L."/>
            <person name="Cowan T.M."/>
            <person name="Smanski M.J."/>
            <person name="Chevrette M.G."/>
            <person name="De Carvalho L.P.S."/>
            <person name="Shen B."/>
        </authorList>
    </citation>
    <scope>NUCLEOTIDE SEQUENCE [LARGE SCALE GENOMIC DNA]</scope>
    <source>
        <strain evidence="2 3">NPDC015755</strain>
    </source>
</reference>
<feature type="compositionally biased region" description="Basic and acidic residues" evidence="1">
    <location>
        <begin position="27"/>
        <end position="53"/>
    </location>
</feature>
<sequence>MSTTRRPLGTGPTMSTRTTTTSLRLLPVERVELVEHDDQEHEHEHQERADANGRRRLGSGPRTA</sequence>
<dbReference type="RefSeq" id="WP_391937829.1">
    <property type="nucleotide sequence ID" value="NZ_JBIBSM010000034.1"/>
</dbReference>
<evidence type="ECO:0000313" key="2">
    <source>
        <dbReference type="EMBL" id="MFF8281070.1"/>
    </source>
</evidence>
<dbReference type="EMBL" id="JBIBSM010000034">
    <property type="protein sequence ID" value="MFF8281070.1"/>
    <property type="molecule type" value="Genomic_DNA"/>
</dbReference>
<evidence type="ECO:0000256" key="1">
    <source>
        <dbReference type="SAM" id="MobiDB-lite"/>
    </source>
</evidence>
<feature type="region of interest" description="Disordered" evidence="1">
    <location>
        <begin position="1"/>
        <end position="64"/>
    </location>
</feature>
<organism evidence="2 3">
    <name type="scientific">Streptomyces lateritius</name>
    <dbReference type="NCBI Taxonomy" id="67313"/>
    <lineage>
        <taxon>Bacteria</taxon>
        <taxon>Bacillati</taxon>
        <taxon>Actinomycetota</taxon>
        <taxon>Actinomycetes</taxon>
        <taxon>Kitasatosporales</taxon>
        <taxon>Streptomycetaceae</taxon>
        <taxon>Streptomyces</taxon>
    </lineage>
</organism>
<protein>
    <submittedName>
        <fullName evidence="2">Uncharacterized protein</fullName>
    </submittedName>
</protein>
<keyword evidence="3" id="KW-1185">Reference proteome</keyword>
<gene>
    <name evidence="2" type="ORF">ACF05T_34325</name>
</gene>
<name>A0ABW6YMQ2_9ACTN</name>
<feature type="compositionally biased region" description="Low complexity" evidence="1">
    <location>
        <begin position="8"/>
        <end position="26"/>
    </location>
</feature>
<dbReference type="Proteomes" id="UP001603013">
    <property type="component" value="Unassembled WGS sequence"/>
</dbReference>
<evidence type="ECO:0000313" key="3">
    <source>
        <dbReference type="Proteomes" id="UP001603013"/>
    </source>
</evidence>
<comment type="caution">
    <text evidence="2">The sequence shown here is derived from an EMBL/GenBank/DDBJ whole genome shotgun (WGS) entry which is preliminary data.</text>
</comment>
<proteinExistence type="predicted"/>
<accession>A0ABW6YMQ2</accession>